<evidence type="ECO:0000313" key="5">
    <source>
        <dbReference type="Proteomes" id="UP000002484"/>
    </source>
</evidence>
<evidence type="ECO:0000256" key="1">
    <source>
        <dbReference type="SAM" id="MobiDB-lite"/>
    </source>
</evidence>
<feature type="transmembrane region" description="Helical" evidence="2">
    <location>
        <begin position="322"/>
        <end position="342"/>
    </location>
</feature>
<dbReference type="KEGG" id="fri:FraEuI1c_5717"/>
<evidence type="ECO:0000313" key="4">
    <source>
        <dbReference type="EMBL" id="ADP83701.1"/>
    </source>
</evidence>
<keyword evidence="2" id="KW-1133">Transmembrane helix</keyword>
<keyword evidence="4" id="KW-0808">Transferase</keyword>
<dbReference type="AlphaFoldDB" id="E3IVP9"/>
<keyword evidence="2" id="KW-0812">Transmembrane</keyword>
<reference evidence="4 5" key="1">
    <citation type="submission" date="2010-10" db="EMBL/GenBank/DDBJ databases">
        <title>Complete sequence of Frankia sp. EuI1c.</title>
        <authorList>
            <consortium name="US DOE Joint Genome Institute"/>
            <person name="Lucas S."/>
            <person name="Copeland A."/>
            <person name="Lapidus A."/>
            <person name="Cheng J.-F."/>
            <person name="Bruce D."/>
            <person name="Goodwin L."/>
            <person name="Pitluck S."/>
            <person name="Chertkov O."/>
            <person name="Detter J.C."/>
            <person name="Han C."/>
            <person name="Tapia R."/>
            <person name="Land M."/>
            <person name="Hauser L."/>
            <person name="Jeffries C."/>
            <person name="Kyrpides N."/>
            <person name="Ivanova N."/>
            <person name="Mikhailova N."/>
            <person name="Beauchemin N."/>
            <person name="Sen A."/>
            <person name="Sur S.A."/>
            <person name="Gtari M."/>
            <person name="Wall L."/>
            <person name="Tisa L."/>
            <person name="Woyke T."/>
        </authorList>
    </citation>
    <scope>NUCLEOTIDE SEQUENCE [LARGE SCALE GENOMIC DNA]</scope>
    <source>
        <strain evidence="5">DSM 45817 / CECT 9037 / EuI1c</strain>
    </source>
</reference>
<feature type="region of interest" description="Disordered" evidence="1">
    <location>
        <begin position="360"/>
        <end position="386"/>
    </location>
</feature>
<dbReference type="eggNOG" id="COG1835">
    <property type="taxonomic scope" value="Bacteria"/>
</dbReference>
<feature type="transmembrane region" description="Helical" evidence="2">
    <location>
        <begin position="24"/>
        <end position="43"/>
    </location>
</feature>
<protein>
    <submittedName>
        <fullName evidence="4">Acyltransferase 3</fullName>
    </submittedName>
</protein>
<dbReference type="GO" id="GO:0009103">
    <property type="term" value="P:lipopolysaccharide biosynthetic process"/>
    <property type="evidence" value="ECO:0007669"/>
    <property type="project" value="TreeGrafter"/>
</dbReference>
<feature type="transmembrane region" description="Helical" evidence="2">
    <location>
        <begin position="165"/>
        <end position="184"/>
    </location>
</feature>
<keyword evidence="4" id="KW-0012">Acyltransferase</keyword>
<evidence type="ECO:0000259" key="3">
    <source>
        <dbReference type="Pfam" id="PF01757"/>
    </source>
</evidence>
<keyword evidence="2" id="KW-0472">Membrane</keyword>
<dbReference type="GO" id="GO:0016020">
    <property type="term" value="C:membrane"/>
    <property type="evidence" value="ECO:0007669"/>
    <property type="project" value="TreeGrafter"/>
</dbReference>
<dbReference type="PANTHER" id="PTHR23028:SF53">
    <property type="entry name" value="ACYL_TRANSF_3 DOMAIN-CONTAINING PROTEIN"/>
    <property type="match status" value="1"/>
</dbReference>
<feature type="domain" description="Acyltransferase 3" evidence="3">
    <location>
        <begin position="20"/>
        <end position="337"/>
    </location>
</feature>
<feature type="compositionally biased region" description="Low complexity" evidence="1">
    <location>
        <begin position="370"/>
        <end position="386"/>
    </location>
</feature>
<feature type="transmembrane region" description="Helical" evidence="2">
    <location>
        <begin position="273"/>
        <end position="290"/>
    </location>
</feature>
<organism evidence="4 5">
    <name type="scientific">Pseudofrankia inefficax (strain DSM 45817 / CECT 9037 / DDB 130130 / EuI1c)</name>
    <name type="common">Frankia inefficax</name>
    <dbReference type="NCBI Taxonomy" id="298654"/>
    <lineage>
        <taxon>Bacteria</taxon>
        <taxon>Bacillati</taxon>
        <taxon>Actinomycetota</taxon>
        <taxon>Actinomycetes</taxon>
        <taxon>Frankiales</taxon>
        <taxon>Frankiaceae</taxon>
        <taxon>Pseudofrankia</taxon>
    </lineage>
</organism>
<dbReference type="Proteomes" id="UP000002484">
    <property type="component" value="Chromosome"/>
</dbReference>
<feature type="transmembrane region" description="Helical" evidence="2">
    <location>
        <begin position="244"/>
        <end position="261"/>
    </location>
</feature>
<dbReference type="InterPro" id="IPR050879">
    <property type="entry name" value="Acyltransferase_3"/>
</dbReference>
<name>E3IVP9_PSEI1</name>
<keyword evidence="5" id="KW-1185">Reference proteome</keyword>
<gene>
    <name evidence="4" type="ordered locus">FraEuI1c_5717</name>
</gene>
<proteinExistence type="predicted"/>
<evidence type="ECO:0000256" key="2">
    <source>
        <dbReference type="SAM" id="Phobius"/>
    </source>
</evidence>
<feature type="transmembrane region" description="Helical" evidence="2">
    <location>
        <begin position="191"/>
        <end position="214"/>
    </location>
</feature>
<dbReference type="InterPro" id="IPR002656">
    <property type="entry name" value="Acyl_transf_3_dom"/>
</dbReference>
<dbReference type="Pfam" id="PF01757">
    <property type="entry name" value="Acyl_transf_3"/>
    <property type="match status" value="1"/>
</dbReference>
<dbReference type="STRING" id="298654.FraEuI1c_5717"/>
<dbReference type="InParanoid" id="E3IVP9"/>
<sequence length="386" mass="42115">MILAGLRGRTVAEAFDRSRNSMNLIRLLLAGFVVASHCLPISGRGVGLYFGHGELSMFAVDAFFVISGFLITGSRLGLPAGRYLWHRCLRIFPAYWTCLVVTAFVAAPVAWLHRHSSLGGFFTSAHDPFVYVLRNIALVVNVWDVSGTPAHVPVAAKWDGSLWTLSWEFACYLTIAVLGALGLLARRRLLLGLSAALWAVLAFHAFVPSVATVVFVHLDAPTRFSLLFSAGMLLHLYQDRVPFSDVLAGVAVAWLLVVYRFDPHPYVLIGPPLAYVCLWLSARLPAPAVLRRHDLSYGLYIYAMPAQQLLVLYGVARWNLGAFYAASFAAGLALATASWFAVERRALRLKDYSPRFLARADSGPPAEAGVPATRPAPVDPAAPVAR</sequence>
<accession>E3IVP9</accession>
<dbReference type="EMBL" id="CP002299">
    <property type="protein sequence ID" value="ADP83701.1"/>
    <property type="molecule type" value="Genomic_DNA"/>
</dbReference>
<dbReference type="HOGENOM" id="CLU_005679_0_1_11"/>
<dbReference type="PANTHER" id="PTHR23028">
    <property type="entry name" value="ACETYLTRANSFERASE"/>
    <property type="match status" value="1"/>
</dbReference>
<dbReference type="GO" id="GO:0016747">
    <property type="term" value="F:acyltransferase activity, transferring groups other than amino-acyl groups"/>
    <property type="evidence" value="ECO:0007669"/>
    <property type="project" value="InterPro"/>
</dbReference>
<feature type="transmembrane region" description="Helical" evidence="2">
    <location>
        <begin position="94"/>
        <end position="113"/>
    </location>
</feature>
<feature type="transmembrane region" description="Helical" evidence="2">
    <location>
        <begin position="55"/>
        <end position="73"/>
    </location>
</feature>